<feature type="transmembrane region" description="Helical" evidence="3">
    <location>
        <begin position="141"/>
        <end position="159"/>
    </location>
</feature>
<evidence type="ECO:0000256" key="3">
    <source>
        <dbReference type="SAM" id="Phobius"/>
    </source>
</evidence>
<dbReference type="Gene3D" id="1.20.120.1220">
    <property type="match status" value="1"/>
</dbReference>
<dbReference type="Pfam" id="PF01478">
    <property type="entry name" value="Peptidase_A24"/>
    <property type="match status" value="1"/>
</dbReference>
<dbReference type="EMBL" id="JAWDIT010000006">
    <property type="protein sequence ID" value="MDU0347077.1"/>
    <property type="molecule type" value="Genomic_DNA"/>
</dbReference>
<name>A0ABU3SQT4_9MICO</name>
<dbReference type="Proteomes" id="UP001261125">
    <property type="component" value="Unassembled WGS sequence"/>
</dbReference>
<evidence type="ECO:0000256" key="1">
    <source>
        <dbReference type="ARBA" id="ARBA00005801"/>
    </source>
</evidence>
<keyword evidence="3" id="KW-0472">Membrane</keyword>
<feature type="domain" description="Prepilin type IV endopeptidase peptidase" evidence="4">
    <location>
        <begin position="20"/>
        <end position="122"/>
    </location>
</feature>
<dbReference type="GO" id="GO:0016787">
    <property type="term" value="F:hydrolase activity"/>
    <property type="evidence" value="ECO:0007669"/>
    <property type="project" value="UniProtKB-KW"/>
</dbReference>
<evidence type="ECO:0000256" key="2">
    <source>
        <dbReference type="RuleBase" id="RU003793"/>
    </source>
</evidence>
<proteinExistence type="inferred from homology"/>
<protein>
    <submittedName>
        <fullName evidence="5">A24 family peptidase</fullName>
        <ecNumber evidence="5">3.4.23.-</ecNumber>
    </submittedName>
</protein>
<dbReference type="PANTHER" id="PTHR30487">
    <property type="entry name" value="TYPE 4 PREPILIN-LIKE PROTEINS LEADER PEPTIDE-PROCESSING ENZYME"/>
    <property type="match status" value="1"/>
</dbReference>
<dbReference type="RefSeq" id="WP_316005249.1">
    <property type="nucleotide sequence ID" value="NZ_JAWDIT010000006.1"/>
</dbReference>
<evidence type="ECO:0000259" key="4">
    <source>
        <dbReference type="Pfam" id="PF01478"/>
    </source>
</evidence>
<dbReference type="InterPro" id="IPR050882">
    <property type="entry name" value="Prepilin_peptidase/N-MTase"/>
</dbReference>
<dbReference type="EC" id="3.4.23.-" evidence="5"/>
<keyword evidence="3" id="KW-0812">Transmembrane</keyword>
<keyword evidence="6" id="KW-1185">Reference proteome</keyword>
<evidence type="ECO:0000313" key="5">
    <source>
        <dbReference type="EMBL" id="MDU0347077.1"/>
    </source>
</evidence>
<keyword evidence="3" id="KW-1133">Transmembrane helix</keyword>
<feature type="transmembrane region" description="Helical" evidence="3">
    <location>
        <begin position="43"/>
        <end position="61"/>
    </location>
</feature>
<feature type="transmembrane region" description="Helical" evidence="3">
    <location>
        <begin position="67"/>
        <end position="87"/>
    </location>
</feature>
<feature type="transmembrane region" description="Helical" evidence="3">
    <location>
        <begin position="107"/>
        <end position="135"/>
    </location>
</feature>
<dbReference type="PANTHER" id="PTHR30487:SF0">
    <property type="entry name" value="PREPILIN LEADER PEPTIDASE_N-METHYLTRANSFERASE-RELATED"/>
    <property type="match status" value="1"/>
</dbReference>
<comment type="similarity">
    <text evidence="1 2">Belongs to the peptidase A24 family.</text>
</comment>
<dbReference type="InterPro" id="IPR014032">
    <property type="entry name" value="Peptidase_A24A_bac"/>
</dbReference>
<reference evidence="5 6" key="1">
    <citation type="submission" date="2023-09" db="EMBL/GenBank/DDBJ databases">
        <title>Microbacterium fusihabitans sp. nov., Microbacterium phycihabitans sp. nov., and Microbacterium cervinum sp. nov., isolated from dried seaweeds of beach.</title>
        <authorList>
            <person name="Lee S.D."/>
        </authorList>
    </citation>
    <scope>NUCLEOTIDE SEQUENCE [LARGE SCALE GENOMIC DNA]</scope>
    <source>
        <strain evidence="5 6">KSW2-29</strain>
    </source>
</reference>
<accession>A0ABU3SQT4</accession>
<dbReference type="PRINTS" id="PR00864">
    <property type="entry name" value="PREPILNPTASE"/>
</dbReference>
<evidence type="ECO:0000313" key="6">
    <source>
        <dbReference type="Proteomes" id="UP001261125"/>
    </source>
</evidence>
<gene>
    <name evidence="5" type="ORF">RWH44_15355</name>
</gene>
<dbReference type="InterPro" id="IPR000045">
    <property type="entry name" value="Prepilin_IV_endopep_pep"/>
</dbReference>
<feature type="transmembrane region" description="Helical" evidence="3">
    <location>
        <begin position="12"/>
        <end position="31"/>
    </location>
</feature>
<comment type="caution">
    <text evidence="5">The sequence shown here is derived from an EMBL/GenBank/DDBJ whole genome shotgun (WGS) entry which is preliminary data.</text>
</comment>
<sequence>MLRQSSGASSTALPALALSLFAVVSVVLAVIDVRRRRLPDVVVLPATIAAVLVLTIAAAATGRPARAADVALGALGAFCACLMVRLARPEAFGGGDVKLAALVGAHLGWFGPEAVASGIALGFVAAGCAAVGVVAAGGRGASLPFGPFLLLGAWVRVLAEMR</sequence>
<organism evidence="5 6">
    <name type="scientific">Microbacterium phycohabitans</name>
    <dbReference type="NCBI Taxonomy" id="3075993"/>
    <lineage>
        <taxon>Bacteria</taxon>
        <taxon>Bacillati</taxon>
        <taxon>Actinomycetota</taxon>
        <taxon>Actinomycetes</taxon>
        <taxon>Micrococcales</taxon>
        <taxon>Microbacteriaceae</taxon>
        <taxon>Microbacterium</taxon>
    </lineage>
</organism>
<keyword evidence="5" id="KW-0378">Hydrolase</keyword>